<reference evidence="2" key="1">
    <citation type="journal article" date="2022" name="Int. J. Mol. Sci.">
        <title>Draft Genome of Tanacetum Coccineum: Genomic Comparison of Closely Related Tanacetum-Family Plants.</title>
        <authorList>
            <person name="Yamashiro T."/>
            <person name="Shiraishi A."/>
            <person name="Nakayama K."/>
            <person name="Satake H."/>
        </authorList>
    </citation>
    <scope>NUCLEOTIDE SEQUENCE</scope>
</reference>
<evidence type="ECO:0000313" key="2">
    <source>
        <dbReference type="EMBL" id="GJT18700.1"/>
    </source>
</evidence>
<reference evidence="2" key="2">
    <citation type="submission" date="2022-01" db="EMBL/GenBank/DDBJ databases">
        <authorList>
            <person name="Yamashiro T."/>
            <person name="Shiraishi A."/>
            <person name="Satake H."/>
            <person name="Nakayama K."/>
        </authorList>
    </citation>
    <scope>NUCLEOTIDE SEQUENCE</scope>
</reference>
<keyword evidence="3" id="KW-1185">Reference proteome</keyword>
<comment type="caution">
    <text evidence="2">The sequence shown here is derived from an EMBL/GenBank/DDBJ whole genome shotgun (WGS) entry which is preliminary data.</text>
</comment>
<organism evidence="2 3">
    <name type="scientific">Tanacetum coccineum</name>
    <dbReference type="NCBI Taxonomy" id="301880"/>
    <lineage>
        <taxon>Eukaryota</taxon>
        <taxon>Viridiplantae</taxon>
        <taxon>Streptophyta</taxon>
        <taxon>Embryophyta</taxon>
        <taxon>Tracheophyta</taxon>
        <taxon>Spermatophyta</taxon>
        <taxon>Magnoliopsida</taxon>
        <taxon>eudicotyledons</taxon>
        <taxon>Gunneridae</taxon>
        <taxon>Pentapetalae</taxon>
        <taxon>asterids</taxon>
        <taxon>campanulids</taxon>
        <taxon>Asterales</taxon>
        <taxon>Asteraceae</taxon>
        <taxon>Asteroideae</taxon>
        <taxon>Anthemideae</taxon>
        <taxon>Anthemidinae</taxon>
        <taxon>Tanacetum</taxon>
    </lineage>
</organism>
<name>A0ABQ5BUZ5_9ASTR</name>
<feature type="coiled-coil region" evidence="1">
    <location>
        <begin position="201"/>
        <end position="276"/>
    </location>
</feature>
<proteinExistence type="predicted"/>
<sequence>MMSQLSHVGLLEEEGVWMRWFYQFYSLQPIRYLRIAIVADNDVTVEPRWSSRRGGRVDEMVLPVLLVAGKNEREDDKQYIKDEYALDFTFLRSSNLVLTYHGQILDEEQLAFLADPGIPDGQPAQTTISNSVAFQTEDLDAYDSNCDDVLNAKAVLMANLSNYGSDVISEYLQEIQHVVVQDTNLYAQQDLMILSVIEQMSKQMINRVNNWEKANQEKNNESVTAELETYKKRVKTFKQRLNIDLSTREKMIDSQMDDMIKEKLALKKQTDSLEQNLFNKPRKRNLYCKQ</sequence>
<dbReference type="Proteomes" id="UP001151760">
    <property type="component" value="Unassembled WGS sequence"/>
</dbReference>
<evidence type="ECO:0000256" key="1">
    <source>
        <dbReference type="SAM" id="Coils"/>
    </source>
</evidence>
<accession>A0ABQ5BUZ5</accession>
<gene>
    <name evidence="2" type="ORF">Tco_0877406</name>
</gene>
<keyword evidence="1" id="KW-0175">Coiled coil</keyword>
<evidence type="ECO:0000313" key="3">
    <source>
        <dbReference type="Proteomes" id="UP001151760"/>
    </source>
</evidence>
<dbReference type="EMBL" id="BQNB010013659">
    <property type="protein sequence ID" value="GJT18700.1"/>
    <property type="molecule type" value="Genomic_DNA"/>
</dbReference>
<protein>
    <submittedName>
        <fullName evidence="2">Uncharacterized protein</fullName>
    </submittedName>
</protein>